<evidence type="ECO:0000313" key="3">
    <source>
        <dbReference type="EMBL" id="MCU7552294.1"/>
    </source>
</evidence>
<dbReference type="Gene3D" id="1.20.1110.10">
    <property type="entry name" value="Calcium-transporting ATPase, transmembrane domain"/>
    <property type="match status" value="1"/>
</dbReference>
<dbReference type="InterPro" id="IPR023298">
    <property type="entry name" value="ATPase_P-typ_TM_dom_sf"/>
</dbReference>
<gene>
    <name evidence="3" type="ORF">OCK74_24455</name>
</gene>
<reference evidence="3" key="1">
    <citation type="submission" date="2022-09" db="EMBL/GenBank/DDBJ databases">
        <authorList>
            <person name="Yuan C."/>
            <person name="Ke Z."/>
        </authorList>
    </citation>
    <scope>NUCLEOTIDE SEQUENCE</scope>
    <source>
        <strain evidence="3">LB-8</strain>
    </source>
</reference>
<dbReference type="EMBL" id="JAOTIF010000031">
    <property type="protein sequence ID" value="MCU7552294.1"/>
    <property type="molecule type" value="Genomic_DNA"/>
</dbReference>
<dbReference type="RefSeq" id="WP_279299730.1">
    <property type="nucleotide sequence ID" value="NZ_JAOTIF010000031.1"/>
</dbReference>
<keyword evidence="4" id="KW-1185">Reference proteome</keyword>
<dbReference type="InterPro" id="IPR006068">
    <property type="entry name" value="ATPase_P-typ_cation-transptr_C"/>
</dbReference>
<keyword evidence="1" id="KW-1133">Transmembrane helix</keyword>
<feature type="domain" description="Cation-transporting P-type ATPase C-terminal" evidence="2">
    <location>
        <begin position="4"/>
        <end position="154"/>
    </location>
</feature>
<comment type="caution">
    <text evidence="3">The sequence shown here is derived from an EMBL/GenBank/DDBJ whole genome shotgun (WGS) entry which is preliminary data.</text>
</comment>
<protein>
    <submittedName>
        <fullName evidence="3">Cation-translocating P-type ATPase C-terminal domain-containing protein</fullName>
    </submittedName>
</protein>
<evidence type="ECO:0000256" key="1">
    <source>
        <dbReference type="SAM" id="Phobius"/>
    </source>
</evidence>
<sequence>MGPTCSVFYEREPVEENLLRTQTKNRFNGLFKSGELLMSIIQGLMITGSVLLLYYIFMRQHSLALTRTIVFTMLICSNVFLTFANRSFTENITQTIRYQNNLALPIFIISGCFLALFLFVPFIRALFGFTPLTLLQFLICASSALISLAWFEVY</sequence>
<dbReference type="AlphaFoldDB" id="A0A9X3BHF8"/>
<dbReference type="Proteomes" id="UP001155483">
    <property type="component" value="Unassembled WGS sequence"/>
</dbReference>
<feature type="transmembrane region" description="Helical" evidence="1">
    <location>
        <begin position="64"/>
        <end position="84"/>
    </location>
</feature>
<feature type="transmembrane region" description="Helical" evidence="1">
    <location>
        <begin position="104"/>
        <end position="127"/>
    </location>
</feature>
<proteinExistence type="predicted"/>
<name>A0A9X3BHF8_9BACT</name>
<dbReference type="SUPFAM" id="SSF81665">
    <property type="entry name" value="Calcium ATPase, transmembrane domain M"/>
    <property type="match status" value="1"/>
</dbReference>
<evidence type="ECO:0000259" key="2">
    <source>
        <dbReference type="Pfam" id="PF00689"/>
    </source>
</evidence>
<feature type="transmembrane region" description="Helical" evidence="1">
    <location>
        <begin position="134"/>
        <end position="151"/>
    </location>
</feature>
<evidence type="ECO:0000313" key="4">
    <source>
        <dbReference type="Proteomes" id="UP001155483"/>
    </source>
</evidence>
<accession>A0A9X3BHF8</accession>
<dbReference type="Pfam" id="PF00689">
    <property type="entry name" value="Cation_ATPase_C"/>
    <property type="match status" value="1"/>
</dbReference>
<keyword evidence="1" id="KW-0472">Membrane</keyword>
<keyword evidence="1" id="KW-0812">Transmembrane</keyword>
<organism evidence="3 4">
    <name type="scientific">Paraflavisolibacter caeni</name>
    <dbReference type="NCBI Taxonomy" id="2982496"/>
    <lineage>
        <taxon>Bacteria</taxon>
        <taxon>Pseudomonadati</taxon>
        <taxon>Bacteroidota</taxon>
        <taxon>Chitinophagia</taxon>
        <taxon>Chitinophagales</taxon>
        <taxon>Chitinophagaceae</taxon>
        <taxon>Paraflavisolibacter</taxon>
    </lineage>
</organism>
<feature type="transmembrane region" description="Helical" evidence="1">
    <location>
        <begin position="36"/>
        <end position="57"/>
    </location>
</feature>
<reference evidence="3" key="2">
    <citation type="submission" date="2023-04" db="EMBL/GenBank/DDBJ databases">
        <title>Paracnuella aquatica gen. nov., sp. nov., a member of the family Chitinophagaceae isolated from a hot spring.</title>
        <authorList>
            <person name="Wang C."/>
        </authorList>
    </citation>
    <scope>NUCLEOTIDE SEQUENCE</scope>
    <source>
        <strain evidence="3">LB-8</strain>
    </source>
</reference>